<comment type="caution">
    <text evidence="1">The sequence shown here is derived from an EMBL/GenBank/DDBJ whole genome shotgun (WGS) entry which is preliminary data.</text>
</comment>
<evidence type="ECO:0000313" key="1">
    <source>
        <dbReference type="EMBL" id="KAF5837801.1"/>
    </source>
</evidence>
<gene>
    <name evidence="1" type="ORF">DUNSADRAFT_3873</name>
</gene>
<reference evidence="1" key="1">
    <citation type="submission" date="2017-08" db="EMBL/GenBank/DDBJ databases">
        <authorList>
            <person name="Polle J.E."/>
            <person name="Barry K."/>
            <person name="Cushman J."/>
            <person name="Schmutz J."/>
            <person name="Tran D."/>
            <person name="Hathwaick L.T."/>
            <person name="Yim W.C."/>
            <person name="Jenkins J."/>
            <person name="Mckie-Krisberg Z.M."/>
            <person name="Prochnik S."/>
            <person name="Lindquist E."/>
            <person name="Dockter R.B."/>
            <person name="Adam C."/>
            <person name="Molina H."/>
            <person name="Bunkerborg J."/>
            <person name="Jin E."/>
            <person name="Buchheim M."/>
            <person name="Magnuson J."/>
        </authorList>
    </citation>
    <scope>NUCLEOTIDE SEQUENCE</scope>
    <source>
        <strain evidence="1">CCAP 19/18</strain>
    </source>
</reference>
<protein>
    <recommendedName>
        <fullName evidence="3">Secreted protein</fullName>
    </recommendedName>
</protein>
<sequence>MPCCMLVSDQCRLFCFFPLTLPSGQLCCVLRISRWMGTQLDMSLLTFLGATRFHRLVLLDASFQMMKYCGHNARQEDLIVICDQGGLQDEGHAAFLCSFTPVCLLRGYPAHFS</sequence>
<evidence type="ECO:0008006" key="3">
    <source>
        <dbReference type="Google" id="ProtNLM"/>
    </source>
</evidence>
<proteinExistence type="predicted"/>
<dbReference type="Proteomes" id="UP000815325">
    <property type="component" value="Unassembled WGS sequence"/>
</dbReference>
<organism evidence="1 2">
    <name type="scientific">Dunaliella salina</name>
    <name type="common">Green alga</name>
    <name type="synonym">Protococcus salinus</name>
    <dbReference type="NCBI Taxonomy" id="3046"/>
    <lineage>
        <taxon>Eukaryota</taxon>
        <taxon>Viridiplantae</taxon>
        <taxon>Chlorophyta</taxon>
        <taxon>core chlorophytes</taxon>
        <taxon>Chlorophyceae</taxon>
        <taxon>CS clade</taxon>
        <taxon>Chlamydomonadales</taxon>
        <taxon>Dunaliellaceae</taxon>
        <taxon>Dunaliella</taxon>
    </lineage>
</organism>
<dbReference type="EMBL" id="MU069603">
    <property type="protein sequence ID" value="KAF5837801.1"/>
    <property type="molecule type" value="Genomic_DNA"/>
</dbReference>
<keyword evidence="2" id="KW-1185">Reference proteome</keyword>
<evidence type="ECO:0000313" key="2">
    <source>
        <dbReference type="Proteomes" id="UP000815325"/>
    </source>
</evidence>
<name>A0ABQ7GT90_DUNSA</name>
<accession>A0ABQ7GT90</accession>